<reference evidence="1 2" key="1">
    <citation type="submission" date="2024-01" db="EMBL/GenBank/DDBJ databases">
        <title>Genome assemblies of Stephania.</title>
        <authorList>
            <person name="Yang L."/>
        </authorList>
    </citation>
    <scope>NUCLEOTIDE SEQUENCE [LARGE SCALE GENOMIC DNA]</scope>
    <source>
        <strain evidence="1">JXDWG</strain>
        <tissue evidence="1">Leaf</tissue>
    </source>
</reference>
<evidence type="ECO:0000313" key="2">
    <source>
        <dbReference type="Proteomes" id="UP001419268"/>
    </source>
</evidence>
<sequence>MTEKLTSVCEVDFMVFFGRFHRCLGMKDLFAHRFNLREVRRGRSLATLNLSIFCRSNDLCVQASAMEKLSVDFNRVYLLNFLLFGSASTEELRSD</sequence>
<protein>
    <submittedName>
        <fullName evidence="1">Uncharacterized protein</fullName>
    </submittedName>
</protein>
<name>A0AAP0E8S3_9MAGN</name>
<evidence type="ECO:0000313" key="1">
    <source>
        <dbReference type="EMBL" id="KAK9088759.1"/>
    </source>
</evidence>
<keyword evidence="2" id="KW-1185">Reference proteome</keyword>
<accession>A0AAP0E8S3</accession>
<gene>
    <name evidence="1" type="ORF">Scep_027841</name>
</gene>
<dbReference type="EMBL" id="JBBNAG010000012">
    <property type="protein sequence ID" value="KAK9088759.1"/>
    <property type="molecule type" value="Genomic_DNA"/>
</dbReference>
<comment type="caution">
    <text evidence="1">The sequence shown here is derived from an EMBL/GenBank/DDBJ whole genome shotgun (WGS) entry which is preliminary data.</text>
</comment>
<organism evidence="1 2">
    <name type="scientific">Stephania cephalantha</name>
    <dbReference type="NCBI Taxonomy" id="152367"/>
    <lineage>
        <taxon>Eukaryota</taxon>
        <taxon>Viridiplantae</taxon>
        <taxon>Streptophyta</taxon>
        <taxon>Embryophyta</taxon>
        <taxon>Tracheophyta</taxon>
        <taxon>Spermatophyta</taxon>
        <taxon>Magnoliopsida</taxon>
        <taxon>Ranunculales</taxon>
        <taxon>Menispermaceae</taxon>
        <taxon>Menispermoideae</taxon>
        <taxon>Cissampelideae</taxon>
        <taxon>Stephania</taxon>
    </lineage>
</organism>
<proteinExistence type="predicted"/>
<dbReference type="Proteomes" id="UP001419268">
    <property type="component" value="Unassembled WGS sequence"/>
</dbReference>
<dbReference type="AlphaFoldDB" id="A0AAP0E8S3"/>